<comment type="caution">
    <text evidence="2">The sequence shown here is derived from an EMBL/GenBank/DDBJ whole genome shotgun (WGS) entry which is preliminary data.</text>
</comment>
<proteinExistence type="predicted"/>
<dbReference type="CDD" id="cd00761">
    <property type="entry name" value="Glyco_tranf_GTA_type"/>
    <property type="match status" value="1"/>
</dbReference>
<accession>A0ABY2KN26</accession>
<dbReference type="InterPro" id="IPR029044">
    <property type="entry name" value="Nucleotide-diphossugar_trans"/>
</dbReference>
<protein>
    <submittedName>
        <fullName evidence="2">Glycosyltransferase family 2 protein</fullName>
    </submittedName>
</protein>
<dbReference type="Pfam" id="PF00535">
    <property type="entry name" value="Glycos_transf_2"/>
    <property type="match status" value="1"/>
</dbReference>
<dbReference type="Gene3D" id="3.90.550.10">
    <property type="entry name" value="Spore Coat Polysaccharide Biosynthesis Protein SpsA, Chain A"/>
    <property type="match status" value="1"/>
</dbReference>
<dbReference type="PANTHER" id="PTHR43685">
    <property type="entry name" value="GLYCOSYLTRANSFERASE"/>
    <property type="match status" value="1"/>
</dbReference>
<dbReference type="InterPro" id="IPR050834">
    <property type="entry name" value="Glycosyltransf_2"/>
</dbReference>
<dbReference type="SUPFAM" id="SSF53448">
    <property type="entry name" value="Nucleotide-diphospho-sugar transferases"/>
    <property type="match status" value="1"/>
</dbReference>
<evidence type="ECO:0000313" key="3">
    <source>
        <dbReference type="Proteomes" id="UP000297741"/>
    </source>
</evidence>
<evidence type="ECO:0000259" key="1">
    <source>
        <dbReference type="Pfam" id="PF00535"/>
    </source>
</evidence>
<name>A0ABY2KN26_9RHOB</name>
<evidence type="ECO:0000313" key="2">
    <source>
        <dbReference type="EMBL" id="TGD44066.1"/>
    </source>
</evidence>
<gene>
    <name evidence="2" type="ORF">EEB11_04960</name>
</gene>
<organism evidence="2 3">
    <name type="scientific">Pseudotabrizicola sediminis</name>
    <dbReference type="NCBI Taxonomy" id="2486418"/>
    <lineage>
        <taxon>Bacteria</taxon>
        <taxon>Pseudomonadati</taxon>
        <taxon>Pseudomonadota</taxon>
        <taxon>Alphaproteobacteria</taxon>
        <taxon>Rhodobacterales</taxon>
        <taxon>Paracoccaceae</taxon>
        <taxon>Pseudotabrizicola</taxon>
    </lineage>
</organism>
<dbReference type="InterPro" id="IPR001173">
    <property type="entry name" value="Glyco_trans_2-like"/>
</dbReference>
<reference evidence="2 3" key="1">
    <citation type="submission" date="2018-11" db="EMBL/GenBank/DDBJ databases">
        <title>Tabrizicola sp. isolated from sediment of alpine lake.</title>
        <authorList>
            <person name="Liu Z."/>
        </authorList>
    </citation>
    <scope>NUCLEOTIDE SEQUENCE [LARGE SCALE GENOMIC DNA]</scope>
    <source>
        <strain evidence="2 3">DRYC-M-16</strain>
    </source>
</reference>
<feature type="domain" description="Glycosyltransferase 2-like" evidence="1">
    <location>
        <begin position="69"/>
        <end position="237"/>
    </location>
</feature>
<dbReference type="Proteomes" id="UP000297741">
    <property type="component" value="Unassembled WGS sequence"/>
</dbReference>
<dbReference type="EMBL" id="RPEM01000003">
    <property type="protein sequence ID" value="TGD44066.1"/>
    <property type="molecule type" value="Genomic_DNA"/>
</dbReference>
<keyword evidence="3" id="KW-1185">Reference proteome</keyword>
<dbReference type="PANTHER" id="PTHR43685:SF2">
    <property type="entry name" value="GLYCOSYLTRANSFERASE 2-LIKE DOMAIN-CONTAINING PROTEIN"/>
    <property type="match status" value="1"/>
</dbReference>
<sequence length="630" mass="68640">MTPPSQPTLPGQRCPPFRRAHVFDGTPARFCVGCTHDTPARATSPLRLRIALSSRRQPPVSLQDPPRISVIVPAYNVGPYIGAAIASLRCQTFPGFEALVIDDGSADDTRQQALAAIGGDGRFRLIHQENRGLSGARNAGLDLARAPVIAFLDGDDRFAPTFLQRLHDTLHSTGADWVACGLAFCTPDGVRHPHSAIHGQPEPRTSAQAVPFALDDWAQVICHFPSAWNKLYRRAFIGDLRFDEGTWYEDHTFFHRLAAKSRVLHHLSDPLYLYTLDRDGQITRADSDRVFDQIPVLETSAAIFHGADKSGADTGLARLATRLFCERLEVIRSPQRAARFRQAAAGFLARHRLAPEWTWDRHLDALQACSLSGHPPVTIRHDAADGEDITPDLLPDPTTPLAPFFQLSATDHPIGPHGLVIDLPGFGQVDPTALADIAGQLLHSDLAAVLITQPSTPQPHANPLSQPRILSPDTALDLTPDRHALLVKAAFACQPVSPVPQLRLAEQALRLCAAQAPVACAQIAVAAPRPITPPRLPTTLPTTLNALDRWCAAVAPLLPPGGARRLFLRHATLWLAQNQPRGTLHRLRLALTRLRIWRIGKARGWIGAPGTIDADTLPVLQQIFRLPPAG</sequence>